<organism evidence="1 2">
    <name type="scientific">Pomacea canaliculata</name>
    <name type="common">Golden apple snail</name>
    <dbReference type="NCBI Taxonomy" id="400727"/>
    <lineage>
        <taxon>Eukaryota</taxon>
        <taxon>Metazoa</taxon>
        <taxon>Spiralia</taxon>
        <taxon>Lophotrochozoa</taxon>
        <taxon>Mollusca</taxon>
        <taxon>Gastropoda</taxon>
        <taxon>Caenogastropoda</taxon>
        <taxon>Architaenioglossa</taxon>
        <taxon>Ampullarioidea</taxon>
        <taxon>Ampullariidae</taxon>
        <taxon>Pomacea</taxon>
    </lineage>
</organism>
<keyword evidence="2" id="KW-1185">Reference proteome</keyword>
<dbReference type="EMBL" id="PZQS01000003">
    <property type="protein sequence ID" value="PVD34382.1"/>
    <property type="molecule type" value="Genomic_DNA"/>
</dbReference>
<dbReference type="Gene3D" id="1.10.472.10">
    <property type="entry name" value="Cyclin-like"/>
    <property type="match status" value="1"/>
</dbReference>
<evidence type="ECO:0000313" key="2">
    <source>
        <dbReference type="Proteomes" id="UP000245119"/>
    </source>
</evidence>
<accession>A0A2T7PLW4</accession>
<name>A0A2T7PLW4_POMCA</name>
<protein>
    <submittedName>
        <fullName evidence="1">Uncharacterized protein</fullName>
    </submittedName>
</protein>
<evidence type="ECO:0000313" key="1">
    <source>
        <dbReference type="EMBL" id="PVD34382.1"/>
    </source>
</evidence>
<reference evidence="1 2" key="1">
    <citation type="submission" date="2018-04" db="EMBL/GenBank/DDBJ databases">
        <title>The genome of golden apple snail Pomacea canaliculata provides insight into stress tolerance and invasive adaptation.</title>
        <authorList>
            <person name="Liu C."/>
            <person name="Liu B."/>
            <person name="Ren Y."/>
            <person name="Zhang Y."/>
            <person name="Wang H."/>
            <person name="Li S."/>
            <person name="Jiang F."/>
            <person name="Yin L."/>
            <person name="Zhang G."/>
            <person name="Qian W."/>
            <person name="Fan W."/>
        </authorList>
    </citation>
    <scope>NUCLEOTIDE SEQUENCE [LARGE SCALE GENOMIC DNA]</scope>
    <source>
        <strain evidence="1">SZHN2017</strain>
        <tissue evidence="1">Muscle</tissue>
    </source>
</reference>
<proteinExistence type="predicted"/>
<dbReference type="Proteomes" id="UP000245119">
    <property type="component" value="Linkage Group LG3"/>
</dbReference>
<comment type="caution">
    <text evidence="1">The sequence shown here is derived from an EMBL/GenBank/DDBJ whole genome shotgun (WGS) entry which is preliminary data.</text>
</comment>
<dbReference type="OrthoDB" id="769138at2759"/>
<gene>
    <name evidence="1" type="ORF">C0Q70_05654</name>
</gene>
<dbReference type="AlphaFoldDB" id="A0A2T7PLW4"/>
<sequence length="230" mass="26056">MEKWVLQKLSWQVPSCTYLNFLQHIYAIINRAGICLPDLEVLIRRAAICMQEDSTLILKPSSLALGVTEYSLQTVADAHMVYYLIMEIQSILQICDSELYECSSILQCKDGTSAEVSIVKPVFPAKKYHRLSWEGSSELQTITEEGVDEEAQLCDQTFLDFCKTGVLEDKKELDKSIEQNILLNTDHTYFSSRESSDKTEGIPCNPKIKCHIPIKSFAELSVRRLGVSVH</sequence>